<evidence type="ECO:0000313" key="10">
    <source>
        <dbReference type="Proteomes" id="UP000219336"/>
    </source>
</evidence>
<dbReference type="Pfam" id="PF02518">
    <property type="entry name" value="HATPase_c"/>
    <property type="match status" value="1"/>
</dbReference>
<dbReference type="Gene3D" id="3.40.50.2300">
    <property type="match status" value="1"/>
</dbReference>
<sequence length="682" mass="78096">MNRLQKIYSYAEPNTTLVVVMGGLGYPVYYWVWQYLFTQPYENLWLRLLCSLLVFVLAFRDVMSNKLKKFLPHYYLFAIGFCLPFFFSYMMLMNNWSDVWVLSFMSSIFLHILLVYDTRVMLLHAFICVVAAGLIAHLQLEGGIQLAEHVVYLPIFAFTYLFGNLFYFRNQTEHEAKFSIAKSFGAGIAHEMRNPLSALLSSFEVIKGIIPNGNSSYRNTYQLNAQEIQILNDLVDDSMKVIWTGNETIDLLLTSIDQNRVSTSTFCKHHAHKVVENAVNSFGYKNASESRLVQVDIESDFEYLGSDTLLKYVIYNLLKNAFRHRGTSKFTISLKAKRTADGNSILVRDTGQGIEPDLIKNIFEDFYTTGKNGTFGLGLSFCRKVMMSFGGNIECRSVYGEWTEFELKFPDYSSNKISNIKFDLMKAKTLLYIGDEDSRVGAVIKRISLEADMNLTSITLSKAAAREEHQFEFNLIIIDGELDRHGWSLMSRLEGKLGFTEARIAFIHDENATRNLYFQRYVDIELYSHQDFINSPRDALDYLMFDELKVDMPIQSYNEISTKRTVMIVDDNHSLRSITSIMLEKQGLHVIQAENGKVALSTLEQEDVDLILMDIEMPVLDGLTTTKMIRESNASYASIPIVGYTGDKSEETVTKINEYGMNDFIVKPTPKDELIDKVATWI</sequence>
<feature type="domain" description="Histidine kinase" evidence="7">
    <location>
        <begin position="187"/>
        <end position="413"/>
    </location>
</feature>
<dbReference type="InterPro" id="IPR005467">
    <property type="entry name" value="His_kinase_dom"/>
</dbReference>
<keyword evidence="9" id="KW-0808">Transferase</keyword>
<dbReference type="SMART" id="SM00448">
    <property type="entry name" value="REC"/>
    <property type="match status" value="1"/>
</dbReference>
<evidence type="ECO:0000256" key="4">
    <source>
        <dbReference type="ARBA" id="ARBA00022801"/>
    </source>
</evidence>
<dbReference type="InterPro" id="IPR003661">
    <property type="entry name" value="HisK_dim/P_dom"/>
</dbReference>
<feature type="modified residue" description="4-aspartylphosphate" evidence="5">
    <location>
        <position position="614"/>
    </location>
</feature>
<protein>
    <recommendedName>
        <fullName evidence="2">histidine kinase</fullName>
        <ecNumber evidence="2">2.7.13.3</ecNumber>
    </recommendedName>
</protein>
<feature type="transmembrane region" description="Helical" evidence="6">
    <location>
        <begin position="121"/>
        <end position="138"/>
    </location>
</feature>
<dbReference type="GO" id="GO:0016787">
    <property type="term" value="F:hydrolase activity"/>
    <property type="evidence" value="ECO:0007669"/>
    <property type="project" value="UniProtKB-KW"/>
</dbReference>
<dbReference type="GO" id="GO:0000155">
    <property type="term" value="F:phosphorelay sensor kinase activity"/>
    <property type="evidence" value="ECO:0007669"/>
    <property type="project" value="InterPro"/>
</dbReference>
<dbReference type="CDD" id="cd00082">
    <property type="entry name" value="HisKA"/>
    <property type="match status" value="1"/>
</dbReference>
<evidence type="ECO:0000256" key="2">
    <source>
        <dbReference type="ARBA" id="ARBA00012438"/>
    </source>
</evidence>
<evidence type="ECO:0000256" key="6">
    <source>
        <dbReference type="SAM" id="Phobius"/>
    </source>
</evidence>
<feature type="domain" description="Response regulatory" evidence="8">
    <location>
        <begin position="565"/>
        <end position="682"/>
    </location>
</feature>
<feature type="transmembrane region" description="Helical" evidence="6">
    <location>
        <begin position="12"/>
        <end position="32"/>
    </location>
</feature>
<name>A0A240EI82_9VIBR</name>
<dbReference type="EMBL" id="OANU01000025">
    <property type="protein sequence ID" value="SNX48402.1"/>
    <property type="molecule type" value="Genomic_DNA"/>
</dbReference>
<proteinExistence type="predicted"/>
<dbReference type="PANTHER" id="PTHR43547">
    <property type="entry name" value="TWO-COMPONENT HISTIDINE KINASE"/>
    <property type="match status" value="1"/>
</dbReference>
<dbReference type="AlphaFoldDB" id="A0A240EI82"/>
<feature type="transmembrane region" description="Helical" evidence="6">
    <location>
        <begin position="74"/>
        <end position="93"/>
    </location>
</feature>
<accession>A0A240EI82</accession>
<dbReference type="InterPro" id="IPR036890">
    <property type="entry name" value="HATPase_C_sf"/>
</dbReference>
<dbReference type="OrthoDB" id="8573961at2"/>
<keyword evidence="6" id="KW-0472">Membrane</keyword>
<keyword evidence="9" id="KW-0418">Kinase</keyword>
<dbReference type="Gene3D" id="1.10.287.130">
    <property type="match status" value="1"/>
</dbReference>
<feature type="transmembrane region" description="Helical" evidence="6">
    <location>
        <begin position="150"/>
        <end position="168"/>
    </location>
</feature>
<keyword evidence="10" id="KW-1185">Reference proteome</keyword>
<dbReference type="PANTHER" id="PTHR43547:SF2">
    <property type="entry name" value="HYBRID SIGNAL TRANSDUCTION HISTIDINE KINASE C"/>
    <property type="match status" value="1"/>
</dbReference>
<feature type="transmembrane region" description="Helical" evidence="6">
    <location>
        <begin position="44"/>
        <end position="62"/>
    </location>
</feature>
<reference evidence="10" key="1">
    <citation type="submission" date="2016-06" db="EMBL/GenBank/DDBJ databases">
        <authorList>
            <person name="Rodrigo-Torres L."/>
            <person name="Arahal R.D."/>
            <person name="Lucena T."/>
        </authorList>
    </citation>
    <scope>NUCLEOTIDE SEQUENCE [LARGE SCALE GENOMIC DNA]</scope>
    <source>
        <strain evidence="10">CECT8203</strain>
    </source>
</reference>
<organism evidence="9 10">
    <name type="scientific">Vibrio thalassae</name>
    <dbReference type="NCBI Taxonomy" id="1243014"/>
    <lineage>
        <taxon>Bacteria</taxon>
        <taxon>Pseudomonadati</taxon>
        <taxon>Pseudomonadota</taxon>
        <taxon>Gammaproteobacteria</taxon>
        <taxon>Vibrionales</taxon>
        <taxon>Vibrionaceae</taxon>
        <taxon>Vibrio</taxon>
    </lineage>
</organism>
<dbReference type="CDD" id="cd17546">
    <property type="entry name" value="REC_hyHK_CKI1_RcsC-like"/>
    <property type="match status" value="1"/>
</dbReference>
<dbReference type="InterPro" id="IPR001789">
    <property type="entry name" value="Sig_transdc_resp-reg_receiver"/>
</dbReference>
<feature type="transmembrane region" description="Helical" evidence="6">
    <location>
        <begin position="99"/>
        <end position="116"/>
    </location>
</feature>
<dbReference type="PROSITE" id="PS50110">
    <property type="entry name" value="RESPONSE_REGULATORY"/>
    <property type="match status" value="1"/>
</dbReference>
<evidence type="ECO:0000259" key="7">
    <source>
        <dbReference type="PROSITE" id="PS50109"/>
    </source>
</evidence>
<dbReference type="Gene3D" id="3.30.565.10">
    <property type="entry name" value="Histidine kinase-like ATPase, C-terminal domain"/>
    <property type="match status" value="1"/>
</dbReference>
<dbReference type="SUPFAM" id="SSF55874">
    <property type="entry name" value="ATPase domain of HSP90 chaperone/DNA topoisomerase II/histidine kinase"/>
    <property type="match status" value="1"/>
</dbReference>
<dbReference type="PRINTS" id="PR00344">
    <property type="entry name" value="BCTRLSENSOR"/>
</dbReference>
<evidence type="ECO:0000313" key="9">
    <source>
        <dbReference type="EMBL" id="SNX48402.1"/>
    </source>
</evidence>
<dbReference type="SUPFAM" id="SSF52172">
    <property type="entry name" value="CheY-like"/>
    <property type="match status" value="1"/>
</dbReference>
<dbReference type="InterPro" id="IPR003594">
    <property type="entry name" value="HATPase_dom"/>
</dbReference>
<keyword evidence="6" id="KW-1133">Transmembrane helix</keyword>
<dbReference type="SMART" id="SM00387">
    <property type="entry name" value="HATPase_c"/>
    <property type="match status" value="1"/>
</dbReference>
<dbReference type="SUPFAM" id="SSF47384">
    <property type="entry name" value="Homodimeric domain of signal transducing histidine kinase"/>
    <property type="match status" value="1"/>
</dbReference>
<evidence type="ECO:0000256" key="3">
    <source>
        <dbReference type="ARBA" id="ARBA00022553"/>
    </source>
</evidence>
<dbReference type="RefSeq" id="WP_096993576.1">
    <property type="nucleotide sequence ID" value="NZ_JBHSII010000009.1"/>
</dbReference>
<keyword evidence="3 5" id="KW-0597">Phosphoprotein</keyword>
<dbReference type="EC" id="2.7.13.3" evidence="2"/>
<gene>
    <name evidence="9" type="primary">cqsS</name>
    <name evidence="9" type="ORF">VTH8203_02020</name>
</gene>
<dbReference type="InterPro" id="IPR011006">
    <property type="entry name" value="CheY-like_superfamily"/>
</dbReference>
<dbReference type="Proteomes" id="UP000219336">
    <property type="component" value="Unassembled WGS sequence"/>
</dbReference>
<dbReference type="PROSITE" id="PS50109">
    <property type="entry name" value="HIS_KIN"/>
    <property type="match status" value="1"/>
</dbReference>
<evidence type="ECO:0000259" key="8">
    <source>
        <dbReference type="PROSITE" id="PS50110"/>
    </source>
</evidence>
<dbReference type="Pfam" id="PF00072">
    <property type="entry name" value="Response_reg"/>
    <property type="match status" value="1"/>
</dbReference>
<keyword evidence="6" id="KW-0812">Transmembrane</keyword>
<dbReference type="InterPro" id="IPR004358">
    <property type="entry name" value="Sig_transdc_His_kin-like_C"/>
</dbReference>
<evidence type="ECO:0000256" key="1">
    <source>
        <dbReference type="ARBA" id="ARBA00000085"/>
    </source>
</evidence>
<dbReference type="InterPro" id="IPR036097">
    <property type="entry name" value="HisK_dim/P_sf"/>
</dbReference>
<comment type="catalytic activity">
    <reaction evidence="1">
        <text>ATP + protein L-histidine = ADP + protein N-phospho-L-histidine.</text>
        <dbReference type="EC" id="2.7.13.3"/>
    </reaction>
</comment>
<evidence type="ECO:0000256" key="5">
    <source>
        <dbReference type="PROSITE-ProRule" id="PRU00169"/>
    </source>
</evidence>
<keyword evidence="4" id="KW-0378">Hydrolase</keyword>